<dbReference type="AlphaFoldDB" id="A0A6M8UNE4"/>
<evidence type="ECO:0000313" key="2">
    <source>
        <dbReference type="Proteomes" id="UP000505325"/>
    </source>
</evidence>
<reference evidence="1 2" key="1">
    <citation type="submission" date="2020-06" db="EMBL/GenBank/DDBJ databases">
        <title>Genome sequence of Paramixta manurensis strain PD-1.</title>
        <authorList>
            <person name="Lee C.W."/>
            <person name="Kim J."/>
        </authorList>
    </citation>
    <scope>NUCLEOTIDE SEQUENCE [LARGE SCALE GENOMIC DNA]</scope>
    <source>
        <strain evidence="1 2">PD-1</strain>
    </source>
</reference>
<organism evidence="1 2">
    <name type="scientific">Paramixta manurensis</name>
    <dbReference type="NCBI Taxonomy" id="2740817"/>
    <lineage>
        <taxon>Bacteria</taxon>
        <taxon>Pseudomonadati</taxon>
        <taxon>Pseudomonadota</taxon>
        <taxon>Gammaproteobacteria</taxon>
        <taxon>Enterobacterales</taxon>
        <taxon>Erwiniaceae</taxon>
        <taxon>Paramixta</taxon>
    </lineage>
</organism>
<dbReference type="EMBL" id="CP054212">
    <property type="protein sequence ID" value="QKJ86823.1"/>
    <property type="molecule type" value="Genomic_DNA"/>
</dbReference>
<keyword evidence="2" id="KW-1185">Reference proteome</keyword>
<proteinExistence type="predicted"/>
<sequence>MITNMAAGKACRCDNGKTPAARRNKRKEGVMMLRVLVVIGVVLLAACSSSPKGVVCAGEVATIYGQRMGATTGTIFDLVNAFSVSKDDVTVESGPLRSTDRFHYTPAAVTKEGYLAQRLSDKQFRLIDPQQNTMITYTCE</sequence>
<gene>
    <name evidence="1" type="ORF">PMPD1_1873</name>
</gene>
<dbReference type="Proteomes" id="UP000505325">
    <property type="component" value="Chromosome"/>
</dbReference>
<dbReference type="KEGG" id="pmak:PMPD1_1873"/>
<accession>A0A6M8UNE4</accession>
<protein>
    <submittedName>
        <fullName evidence="1">Uncharacterized protein</fullName>
    </submittedName>
</protein>
<name>A0A6M8UNE4_9GAMM</name>
<evidence type="ECO:0000313" key="1">
    <source>
        <dbReference type="EMBL" id="QKJ86823.1"/>
    </source>
</evidence>